<dbReference type="InterPro" id="IPR039992">
    <property type="entry name" value="Sep15_SelM"/>
</dbReference>
<keyword evidence="2 5" id="KW-0732">Signal</keyword>
<dbReference type="PANTHER" id="PTHR13077:SF6">
    <property type="entry name" value="SELENOPROTEIN F"/>
    <property type="match status" value="1"/>
</dbReference>
<dbReference type="InterPro" id="IPR038219">
    <property type="entry name" value="Sep15/SelM_sf"/>
</dbReference>
<dbReference type="AlphaFoldDB" id="A0A7S3GQR9"/>
<name>A0A7S3GQR9_9STRA</name>
<evidence type="ECO:0000256" key="5">
    <source>
        <dbReference type="SAM" id="SignalP"/>
    </source>
</evidence>
<dbReference type="InterPro" id="IPR014912">
    <property type="entry name" value="Sep15_SelM_dom"/>
</dbReference>
<dbReference type="GO" id="GO:0005788">
    <property type="term" value="C:endoplasmic reticulum lumen"/>
    <property type="evidence" value="ECO:0007669"/>
    <property type="project" value="UniProtKB-SubCell"/>
</dbReference>
<sequence length="156" mass="17697">MTIMKGFIYIFALLAALVTAQAFVRDNCPSLGYNPSVLTCDTCDTMHKILDHQTTYDNCKSCCIAKVEEKFSLAVLEVDKRYLSFMKEISAVTEKKSELGLKVRYRYVNPTLYMYKEKGDKEPAETIAVGQWNKATFEDYLSSHLKGKIPPAKSEL</sequence>
<keyword evidence="3" id="KW-0256">Endoplasmic reticulum</keyword>
<dbReference type="Pfam" id="PF08806">
    <property type="entry name" value="Sep15_SelM"/>
    <property type="match status" value="1"/>
</dbReference>
<keyword evidence="4" id="KW-0712">Selenocysteine</keyword>
<evidence type="ECO:0000256" key="3">
    <source>
        <dbReference type="ARBA" id="ARBA00022824"/>
    </source>
</evidence>
<feature type="signal peptide" evidence="5">
    <location>
        <begin position="1"/>
        <end position="22"/>
    </location>
</feature>
<dbReference type="PANTHER" id="PTHR13077">
    <property type="entry name" value="SELENOPROTEIN F"/>
    <property type="match status" value="1"/>
</dbReference>
<feature type="domain" description="Selenoprotein F/M" evidence="6">
    <location>
        <begin position="74"/>
        <end position="146"/>
    </location>
</feature>
<evidence type="ECO:0000256" key="1">
    <source>
        <dbReference type="ARBA" id="ARBA00004319"/>
    </source>
</evidence>
<organism evidence="7">
    <name type="scientific">Spumella elongata</name>
    <dbReference type="NCBI Taxonomy" id="89044"/>
    <lineage>
        <taxon>Eukaryota</taxon>
        <taxon>Sar</taxon>
        <taxon>Stramenopiles</taxon>
        <taxon>Ochrophyta</taxon>
        <taxon>Chrysophyceae</taxon>
        <taxon>Chromulinales</taxon>
        <taxon>Chromulinaceae</taxon>
        <taxon>Spumella</taxon>
    </lineage>
</organism>
<proteinExistence type="predicted"/>
<evidence type="ECO:0000313" key="7">
    <source>
        <dbReference type="EMBL" id="CAE0273817.1"/>
    </source>
</evidence>
<feature type="chain" id="PRO_5031530201" description="Selenoprotein F/M domain-containing protein" evidence="5">
    <location>
        <begin position="23"/>
        <end position="156"/>
    </location>
</feature>
<evidence type="ECO:0000259" key="6">
    <source>
        <dbReference type="Pfam" id="PF08806"/>
    </source>
</evidence>
<gene>
    <name evidence="7" type="ORF">SELO1098_LOCUS2643</name>
</gene>
<dbReference type="GO" id="GO:0016491">
    <property type="term" value="F:oxidoreductase activity"/>
    <property type="evidence" value="ECO:0007669"/>
    <property type="project" value="TreeGrafter"/>
</dbReference>
<dbReference type="EMBL" id="HBIC01004935">
    <property type="protein sequence ID" value="CAE0273817.1"/>
    <property type="molecule type" value="Transcribed_RNA"/>
</dbReference>
<comment type="subcellular location">
    <subcellularLocation>
        <location evidence="1">Endoplasmic reticulum lumen</location>
    </subcellularLocation>
</comment>
<evidence type="ECO:0000256" key="2">
    <source>
        <dbReference type="ARBA" id="ARBA00022729"/>
    </source>
</evidence>
<accession>A0A7S3GQR9</accession>
<reference evidence="7" key="1">
    <citation type="submission" date="2021-01" db="EMBL/GenBank/DDBJ databases">
        <authorList>
            <person name="Corre E."/>
            <person name="Pelletier E."/>
            <person name="Niang G."/>
            <person name="Scheremetjew M."/>
            <person name="Finn R."/>
            <person name="Kale V."/>
            <person name="Holt S."/>
            <person name="Cochrane G."/>
            <person name="Meng A."/>
            <person name="Brown T."/>
            <person name="Cohen L."/>
        </authorList>
    </citation>
    <scope>NUCLEOTIDE SEQUENCE</scope>
    <source>
        <strain evidence="7">CCAP 955/1</strain>
    </source>
</reference>
<protein>
    <recommendedName>
        <fullName evidence="6">Selenoprotein F/M domain-containing protein</fullName>
    </recommendedName>
</protein>
<evidence type="ECO:0000256" key="4">
    <source>
        <dbReference type="ARBA" id="ARBA00022933"/>
    </source>
</evidence>
<dbReference type="Gene3D" id="3.40.30.50">
    <property type="entry name" value="Sep15/SelM thioredoxin-like domain, active-site redox motif"/>
    <property type="match status" value="1"/>
</dbReference>